<dbReference type="Proteomes" id="UP001207468">
    <property type="component" value="Unassembled WGS sequence"/>
</dbReference>
<evidence type="ECO:0000313" key="2">
    <source>
        <dbReference type="Proteomes" id="UP001207468"/>
    </source>
</evidence>
<dbReference type="EMBL" id="JAGFNK010000014">
    <property type="protein sequence ID" value="KAI9511984.1"/>
    <property type="molecule type" value="Genomic_DNA"/>
</dbReference>
<proteinExistence type="predicted"/>
<comment type="caution">
    <text evidence="1">The sequence shown here is derived from an EMBL/GenBank/DDBJ whole genome shotgun (WGS) entry which is preliminary data.</text>
</comment>
<organism evidence="1 2">
    <name type="scientific">Russula earlei</name>
    <dbReference type="NCBI Taxonomy" id="71964"/>
    <lineage>
        <taxon>Eukaryota</taxon>
        <taxon>Fungi</taxon>
        <taxon>Dikarya</taxon>
        <taxon>Basidiomycota</taxon>
        <taxon>Agaricomycotina</taxon>
        <taxon>Agaricomycetes</taxon>
        <taxon>Russulales</taxon>
        <taxon>Russulaceae</taxon>
        <taxon>Russula</taxon>
    </lineage>
</organism>
<protein>
    <submittedName>
        <fullName evidence="1">Uncharacterized protein</fullName>
    </submittedName>
</protein>
<evidence type="ECO:0000313" key="1">
    <source>
        <dbReference type="EMBL" id="KAI9511984.1"/>
    </source>
</evidence>
<sequence length="2238" mass="254815">MAHRLNTRSRPSFRGSRGNSSFRGFRGRGRGGSGSARSNAAPKQDDEGTRLAERFEQVKLYDDIDDKLGFARIQEGPKKEGWLVNMHPTIVKDPDWPGGRAAVDYYFIQEDGAMFKCTMNSEPYFYISCVVGMETIVEEWLIKKYEGVIYRIVRERKEDLKMPNHLLGHRRLFLQLCFRNVTDLLIVRRDIMPLALANGAKRNAIDAYAEVVNATESSHMDIDSPWGAEAGPSTVRDKDPRDGIIDIREFDVPYYLRVAMDNDIRVGLWYTVTFDAGQPTLTPLTDRVKRPDPVVLAFDIETTKAPLKFPDQAIDQVMMISYMVDGHGYLITNREIVSEDIEDFEYTPKEGYEGPFIVFNEPNEASVIKRFFQHIQDVKPTVIATFNGDFFDFPFLCARAKAHEIDMFLETGFAKDSEDEFKSRCCVHMDCFRWVKRDSYLPQGSQGLKAVTVAKLGYNPIELDPELMTPYAMEKPQILAQYSVSDAVATYYLYMKYVHPFIFSLCNIIPLCPDEVLRKGSGTLCETLLMVEAFRGRIIMPNRHEEEYGNMYEGHLLASETYVGGHVEALEAGVFRSDIETHFKIVPSAAQKLIDELDAALTFCIAEEFKIPIEEVTNYDSVKAEIQAALEQLRDNPLRTDKPLIYHLDVAAMYPNIMLSNRLQPDSVVDESVCAVCDFNRPGKTCDRRLTWAWRGEFFPARRDEFNMIRHALNQETFPPKRPGDPSRRFSDLSQSEQTALAHKRLGDYSRKVYKKTKDTKVENRESIICQRENPFYVDTVRRFRDRRYEYKGLHKTWKKKLDVILTEGRPLAEVDEARRFIVVYDSLQLAHKCILNSFYGYVMRKGARWHSMEMAGVTCLTGATIIQMARQLVEQIGRPLELDTDGIWCMLPGVFPENFKFQLRNGKSIPFTYPCTMLNHLVHDKFTNHQYHDLDPESGDYKVHSENSIFFELDGPYKAMILPSSKEEDKLLKKRYAVFNDDGSLAELKGFEVKRRGELQLIKIFQSQIFDKFLLGTTTEECYTAVAEVADRWLDVLFSKAADLSDEELVDLIAENRSMSKTLAEYGTQKSTSISTAKRLAEFLGDQMVKDKGLACKFVISAQPAGAPVTERAVPVAIFSADENVKRKYLRKWLKNNGLTSFDLRSILDWEYYIERLGSVIQKLITIPAAMQKVTNPVPRIHHPDWLHKRVAALDDKFHQHKVTDFFNPVAPGAEPTQPTDIEDIGDADKVSIGRRIAVVNRKPKKILSTASEKTNDISSRPLPDPSRNYSAWIRAMRPRWKQRRSMRVANADLTTVPSMFRGVTKSKAMSRWDIVQLRSTRSPGRYDLWLSVDAELYSIPLCIPREFYLHLRVDLPDGLFRSDLYTWEKVTRSLPRNMPCTNLYRITTREDVYQDNQEHFVDLTNHPNVDGIFELQVPLAIRGILKLGKTCIPTENGITLNRAGISGLEISQLELGHPSPRSRYLDEGKAGKYLFLYHACSVNAPVHVFALFLPTGNVRLHIVDPATRRQPISRLREIYSNLRQQQQAKHGRCISIDYPESREFNSTYHSSDSAALKAISRELGLLENQSFTIAISSMKDQGYLNRSVSRLARFPVLSMSRAKAPHSLDVFPWQTHVAQKMCQRYLSLGSWIDRMTALAEYYDVPIGHIDGDQPLLLSDVVFARRLVSQDMVLWWSPSGWPDLGGLEEDTRPTEELPNTEFITPGCYSNVCLEVTVRNLSVNSVLHAMAVHELEGSGGTTAFDSVSHTIEEFADRELQRDLTLGECNVSPQTFGIIKSMVKAWLLDKVRHGFESPATLAIDHFWRWISSKASHMYDPSIHRFVHNLMRKTFIQLLAEFKRLGSQVVYADFSRLLLVTSKPPGTAHAYATYITTAVTSNELFQHIYLNTERFYDFLLFMDQANAAGVVCEDPLSVDPPEELVIEMRWNIEHFLPPAIQGEFSDLVRYFLLEIYKATQKQGQRVPLRVLANGAPDATQRDANKLRERDAVRDFISRRLTRRLFRAIENVQTRVRAAVGDPEAERALAFPLLPGSHLTLTDPAAELTKFACAVFALATPFSNEVGLLARNALEVVGVKAFGDEATFRNPCAPLRLTGVPCRHCDALRDFDFCRDPDLLPRPVGRDGGGGEGEGGGSRSRIPRWACTRCGAEHDRKAVEFELIERVHALERAAAQQDLRCARCGQVRADHVVRIHDCGGSFNNTVNRTDVRRTLRTMVNVAIVHDLSRLRETAQAMLEIS</sequence>
<reference evidence="1" key="1">
    <citation type="submission" date="2021-03" db="EMBL/GenBank/DDBJ databases">
        <title>Evolutionary priming and transition to the ectomycorrhizal habit in an iconic lineage of mushroom-forming fungi: is preadaptation a requirement?</title>
        <authorList>
            <consortium name="DOE Joint Genome Institute"/>
            <person name="Looney B.P."/>
            <person name="Miyauchi S."/>
            <person name="Morin E."/>
            <person name="Drula E."/>
            <person name="Courty P.E."/>
            <person name="Chicoki N."/>
            <person name="Fauchery L."/>
            <person name="Kohler A."/>
            <person name="Kuo A."/>
            <person name="LaButti K."/>
            <person name="Pangilinan J."/>
            <person name="Lipzen A."/>
            <person name="Riley R."/>
            <person name="Andreopoulos W."/>
            <person name="He G."/>
            <person name="Johnson J."/>
            <person name="Barry K.W."/>
            <person name="Grigoriev I.V."/>
            <person name="Nagy L."/>
            <person name="Hibbett D."/>
            <person name="Henrissat B."/>
            <person name="Matheny P.B."/>
            <person name="Labbe J."/>
            <person name="Martin A.F."/>
        </authorList>
    </citation>
    <scope>NUCLEOTIDE SEQUENCE</scope>
    <source>
        <strain evidence="1">BPL698</strain>
    </source>
</reference>
<gene>
    <name evidence="1" type="ORF">F5148DRAFT_1166637</name>
</gene>
<accession>A0ACC0UJT4</accession>
<keyword evidence="2" id="KW-1185">Reference proteome</keyword>
<name>A0ACC0UJT4_9AGAM</name>